<dbReference type="RefSeq" id="WP_200804085.1">
    <property type="nucleotide sequence ID" value="NZ_CALGVN010000049.1"/>
</dbReference>
<evidence type="ECO:0000313" key="2">
    <source>
        <dbReference type="EMBL" id="SHL20933.1"/>
    </source>
</evidence>
<sequence>MPPVLVRREVRADHARVRGVHLAAFAREDGAPVAEADLVDRLRAGPWFLPALSLVALAAPDAPGADVVGHVIATRGTIEPSGAPALGLGPLGVVPAWQRRGVGSALMHALLGAAEATDETVVCLLGSPRYYCRFGFRPAVEAGIAAPDPAWGGAFQVRTFGTGRVPSGTFRYAAPFDEL</sequence>
<dbReference type="AlphaFoldDB" id="A0A1M6YS79"/>
<dbReference type="PROSITE" id="PS51186">
    <property type="entry name" value="GNAT"/>
    <property type="match status" value="1"/>
</dbReference>
<accession>A0A1M6YS79</accession>
<dbReference type="GO" id="GO:0016747">
    <property type="term" value="F:acyltransferase activity, transferring groups other than amino-acyl groups"/>
    <property type="evidence" value="ECO:0007669"/>
    <property type="project" value="InterPro"/>
</dbReference>
<dbReference type="Pfam" id="PF13508">
    <property type="entry name" value="Acetyltransf_7"/>
    <property type="match status" value="1"/>
</dbReference>
<gene>
    <name evidence="2" type="ORF">SAMN05443637_12122</name>
</gene>
<keyword evidence="2" id="KW-0808">Transferase</keyword>
<name>A0A1M6YS79_PSETH</name>
<dbReference type="STRING" id="1848.SAMN05443637_12122"/>
<dbReference type="InterPro" id="IPR000182">
    <property type="entry name" value="GNAT_dom"/>
</dbReference>
<feature type="domain" description="N-acetyltransferase" evidence="1">
    <location>
        <begin position="4"/>
        <end position="158"/>
    </location>
</feature>
<evidence type="ECO:0000313" key="3">
    <source>
        <dbReference type="Proteomes" id="UP000184363"/>
    </source>
</evidence>
<protein>
    <submittedName>
        <fullName evidence="2">Putative acetyltransferase</fullName>
    </submittedName>
</protein>
<evidence type="ECO:0000259" key="1">
    <source>
        <dbReference type="PROSITE" id="PS51186"/>
    </source>
</evidence>
<dbReference type="Proteomes" id="UP000184363">
    <property type="component" value="Unassembled WGS sequence"/>
</dbReference>
<dbReference type="SUPFAM" id="SSF55729">
    <property type="entry name" value="Acyl-CoA N-acyltransferases (Nat)"/>
    <property type="match status" value="1"/>
</dbReference>
<dbReference type="InterPro" id="IPR016181">
    <property type="entry name" value="Acyl_CoA_acyltransferase"/>
</dbReference>
<reference evidence="2 3" key="1">
    <citation type="submission" date="2016-11" db="EMBL/GenBank/DDBJ databases">
        <authorList>
            <person name="Jaros S."/>
            <person name="Januszkiewicz K."/>
            <person name="Wedrychowicz H."/>
        </authorList>
    </citation>
    <scope>NUCLEOTIDE SEQUENCE [LARGE SCALE GENOMIC DNA]</scope>
    <source>
        <strain evidence="2 3">DSM 43832</strain>
    </source>
</reference>
<dbReference type="EMBL" id="FRAP01000021">
    <property type="protein sequence ID" value="SHL20933.1"/>
    <property type="molecule type" value="Genomic_DNA"/>
</dbReference>
<dbReference type="Gene3D" id="3.40.630.30">
    <property type="match status" value="1"/>
</dbReference>
<organism evidence="2 3">
    <name type="scientific">Pseudonocardia thermophila</name>
    <dbReference type="NCBI Taxonomy" id="1848"/>
    <lineage>
        <taxon>Bacteria</taxon>
        <taxon>Bacillati</taxon>
        <taxon>Actinomycetota</taxon>
        <taxon>Actinomycetes</taxon>
        <taxon>Pseudonocardiales</taxon>
        <taxon>Pseudonocardiaceae</taxon>
        <taxon>Pseudonocardia</taxon>
    </lineage>
</organism>
<proteinExistence type="predicted"/>
<keyword evidence="3" id="KW-1185">Reference proteome</keyword>
<dbReference type="CDD" id="cd04301">
    <property type="entry name" value="NAT_SF"/>
    <property type="match status" value="1"/>
</dbReference>